<feature type="transmembrane region" description="Helical" evidence="1">
    <location>
        <begin position="159"/>
        <end position="180"/>
    </location>
</feature>
<evidence type="ECO:0000313" key="2">
    <source>
        <dbReference type="EMBL" id="KLT42931.1"/>
    </source>
</evidence>
<dbReference type="PANTHER" id="PTHR37488:SF2">
    <property type="entry name" value="DUF1275 DOMAIN-CONTAINING PROTEIN"/>
    <property type="match status" value="1"/>
</dbReference>
<accession>A0A0J0XP94</accession>
<evidence type="ECO:0008006" key="4">
    <source>
        <dbReference type="Google" id="ProtNLM"/>
    </source>
</evidence>
<dbReference type="InterPro" id="IPR010699">
    <property type="entry name" value="DUF1275"/>
</dbReference>
<evidence type="ECO:0000313" key="3">
    <source>
        <dbReference type="Proteomes" id="UP000053611"/>
    </source>
</evidence>
<gene>
    <name evidence="2" type="ORF">CC85DRAFT_285088</name>
</gene>
<sequence>MTSKPLLSDRGPTYNSTAPPQAAFSAAANSVPAARNGASGNGGAVDLLPTHMGRKSGWLATQLRGSVDPNKCDLIGVYGCLLTGFTSAVSFTACYVWPGFQTGNVAQLAIAMARNFDPPATRTRGFQKGDQQALTALATFWLGTSLGRIGARVGNTRRAWLVTSSILQMLMAAIAALLAHYSGESPYAADRAHPSWASPMGMGALAFLSASLGLQGIVGKRIGSAMNTTVVLTTTWVEIFNDPNLFKLRAVPSRDMRIAGVLAVLVGAFSARALLGVIGQGGTVGVLCALRVLQGMWWVVVPSP</sequence>
<feature type="transmembrane region" description="Helical" evidence="1">
    <location>
        <begin position="258"/>
        <end position="278"/>
    </location>
</feature>
<name>A0A0J0XP94_9TREE</name>
<keyword evidence="1" id="KW-1133">Transmembrane helix</keyword>
<reference evidence="2 3" key="1">
    <citation type="submission" date="2015-03" db="EMBL/GenBank/DDBJ databases">
        <title>Genomics and transcriptomics of the oil-accumulating basidiomycete yeast T. oleaginosus allow insights into substrate utilization and the diverse evolutionary trajectories of mating systems in fungi.</title>
        <authorList>
            <consortium name="DOE Joint Genome Institute"/>
            <person name="Kourist R."/>
            <person name="Kracht O."/>
            <person name="Bracharz F."/>
            <person name="Lipzen A."/>
            <person name="Nolan M."/>
            <person name="Ohm R."/>
            <person name="Grigoriev I."/>
            <person name="Sun S."/>
            <person name="Heitman J."/>
            <person name="Bruck T."/>
            <person name="Nowrousian M."/>
        </authorList>
    </citation>
    <scope>NUCLEOTIDE SEQUENCE [LARGE SCALE GENOMIC DNA]</scope>
    <source>
        <strain evidence="2 3">IBC0246</strain>
    </source>
</reference>
<dbReference type="PANTHER" id="PTHR37488">
    <property type="entry name" value="DUF1275 DOMAIN-CONTAINING PROTEIN"/>
    <property type="match status" value="1"/>
</dbReference>
<keyword evidence="1" id="KW-0472">Membrane</keyword>
<keyword evidence="1" id="KW-0812">Transmembrane</keyword>
<dbReference type="EMBL" id="KQ087200">
    <property type="protein sequence ID" value="KLT42931.1"/>
    <property type="molecule type" value="Genomic_DNA"/>
</dbReference>
<dbReference type="Pfam" id="PF06912">
    <property type="entry name" value="DUF1275"/>
    <property type="match status" value="1"/>
</dbReference>
<dbReference type="AlphaFoldDB" id="A0A0J0XP94"/>
<evidence type="ECO:0000256" key="1">
    <source>
        <dbReference type="SAM" id="Phobius"/>
    </source>
</evidence>
<proteinExistence type="predicted"/>
<dbReference type="STRING" id="879819.A0A0J0XP94"/>
<dbReference type="Proteomes" id="UP000053611">
    <property type="component" value="Unassembled WGS sequence"/>
</dbReference>
<dbReference type="OrthoDB" id="5288586at2759"/>
<organism evidence="2 3">
    <name type="scientific">Cutaneotrichosporon oleaginosum</name>
    <dbReference type="NCBI Taxonomy" id="879819"/>
    <lineage>
        <taxon>Eukaryota</taxon>
        <taxon>Fungi</taxon>
        <taxon>Dikarya</taxon>
        <taxon>Basidiomycota</taxon>
        <taxon>Agaricomycotina</taxon>
        <taxon>Tremellomycetes</taxon>
        <taxon>Trichosporonales</taxon>
        <taxon>Trichosporonaceae</taxon>
        <taxon>Cutaneotrichosporon</taxon>
    </lineage>
</organism>
<keyword evidence="3" id="KW-1185">Reference proteome</keyword>
<feature type="transmembrane region" description="Helical" evidence="1">
    <location>
        <begin position="200"/>
        <end position="218"/>
    </location>
</feature>
<protein>
    <recommendedName>
        <fullName evidence="4">DUF1275 domain protein</fullName>
    </recommendedName>
</protein>
<dbReference type="GeneID" id="28983570"/>